<protein>
    <submittedName>
        <fullName evidence="1">GIY-YIG nuclease family protein</fullName>
    </submittedName>
</protein>
<name>A0ABS1YF63_9ACTN</name>
<evidence type="ECO:0000313" key="1">
    <source>
        <dbReference type="EMBL" id="MBM0276055.1"/>
    </source>
</evidence>
<organism evidence="1 2">
    <name type="scientific">Micromonospora tarensis</name>
    <dbReference type="NCBI Taxonomy" id="2806100"/>
    <lineage>
        <taxon>Bacteria</taxon>
        <taxon>Bacillati</taxon>
        <taxon>Actinomycetota</taxon>
        <taxon>Actinomycetes</taxon>
        <taxon>Micromonosporales</taxon>
        <taxon>Micromonosporaceae</taxon>
        <taxon>Micromonospora</taxon>
    </lineage>
</organism>
<reference evidence="1 2" key="1">
    <citation type="submission" date="2021-01" db="EMBL/GenBank/DDBJ databases">
        <title>Draft genome sequence of Micromonospora sp. strain STR1s_6.</title>
        <authorList>
            <person name="Karlyshev A."/>
            <person name="Jawad R."/>
        </authorList>
    </citation>
    <scope>NUCLEOTIDE SEQUENCE [LARGE SCALE GENOMIC DNA]</scope>
    <source>
        <strain evidence="1 2">STR1S-6</strain>
    </source>
</reference>
<dbReference type="Proteomes" id="UP000622245">
    <property type="component" value="Unassembled WGS sequence"/>
</dbReference>
<dbReference type="CDD" id="cd00719">
    <property type="entry name" value="GIY-YIG_SF"/>
    <property type="match status" value="1"/>
</dbReference>
<dbReference type="EMBL" id="JAEVHL010000041">
    <property type="protein sequence ID" value="MBM0276055.1"/>
    <property type="molecule type" value="Genomic_DNA"/>
</dbReference>
<sequence length="308" mass="34834">MRLKVDGLNSIAHLLPKAPGRCGVYELTFADGQRYVGQAVDVVTRFCTHRRNWSDIVEIAFERVGRGQLDEVERGRIRQREAAGVPLRNVVHTTGRLGASELDVLLPPAAQRRWLADHQPRNVRRSERPSDSVVHHRSRHLFNRLQADPRFTDELARLVGTYLRVAMPVTELTELSYWSLSALPATNAATYPRLLTVSVHALETLYVCHDRHAPQDLQICLNIDRATAKSQIRTRLGLAFMRTVDARYRIRPGVLGLQFTSPRSAQDALTRPGIVRAARKLNLDLMRKGPALNWKSHCPDLVERVLSS</sequence>
<proteinExistence type="predicted"/>
<comment type="caution">
    <text evidence="1">The sequence shown here is derived from an EMBL/GenBank/DDBJ whole genome shotgun (WGS) entry which is preliminary data.</text>
</comment>
<keyword evidence="2" id="KW-1185">Reference proteome</keyword>
<evidence type="ECO:0000313" key="2">
    <source>
        <dbReference type="Proteomes" id="UP000622245"/>
    </source>
</evidence>
<accession>A0ABS1YF63</accession>
<gene>
    <name evidence="1" type="ORF">JM949_11710</name>
</gene>